<organism evidence="1 2">
    <name type="scientific">Trifolium pratense</name>
    <name type="common">Red clover</name>
    <dbReference type="NCBI Taxonomy" id="57577"/>
    <lineage>
        <taxon>Eukaryota</taxon>
        <taxon>Viridiplantae</taxon>
        <taxon>Streptophyta</taxon>
        <taxon>Embryophyta</taxon>
        <taxon>Tracheophyta</taxon>
        <taxon>Spermatophyta</taxon>
        <taxon>Magnoliopsida</taxon>
        <taxon>eudicotyledons</taxon>
        <taxon>Gunneridae</taxon>
        <taxon>Pentapetalae</taxon>
        <taxon>rosids</taxon>
        <taxon>fabids</taxon>
        <taxon>Fabales</taxon>
        <taxon>Fabaceae</taxon>
        <taxon>Papilionoideae</taxon>
        <taxon>50 kb inversion clade</taxon>
        <taxon>NPAAA clade</taxon>
        <taxon>Hologalegina</taxon>
        <taxon>IRL clade</taxon>
        <taxon>Trifolieae</taxon>
        <taxon>Trifolium</taxon>
    </lineage>
</organism>
<evidence type="ECO:0000313" key="1">
    <source>
        <dbReference type="EMBL" id="CAJ2632120.1"/>
    </source>
</evidence>
<proteinExistence type="predicted"/>
<name>A0ACB0IJG3_TRIPR</name>
<dbReference type="Proteomes" id="UP001177021">
    <property type="component" value="Unassembled WGS sequence"/>
</dbReference>
<evidence type="ECO:0000313" key="2">
    <source>
        <dbReference type="Proteomes" id="UP001177021"/>
    </source>
</evidence>
<gene>
    <name evidence="1" type="ORF">MILVUS5_LOCUS3487</name>
</gene>
<comment type="caution">
    <text evidence="1">The sequence shown here is derived from an EMBL/GenBank/DDBJ whole genome shotgun (WGS) entry which is preliminary data.</text>
</comment>
<reference evidence="1" key="1">
    <citation type="submission" date="2023-10" db="EMBL/GenBank/DDBJ databases">
        <authorList>
            <person name="Rodriguez Cubillos JULIANA M."/>
            <person name="De Vega J."/>
        </authorList>
    </citation>
    <scope>NUCLEOTIDE SEQUENCE</scope>
</reference>
<protein>
    <submittedName>
        <fullName evidence="1">Uncharacterized protein</fullName>
    </submittedName>
</protein>
<dbReference type="EMBL" id="CASHSV030000001">
    <property type="protein sequence ID" value="CAJ2632120.1"/>
    <property type="molecule type" value="Genomic_DNA"/>
</dbReference>
<accession>A0ACB0IJG3</accession>
<keyword evidence="2" id="KW-1185">Reference proteome</keyword>
<sequence>MDMKDSYESDHNHVPSSYMLIEAIGDSEVDSNDPNMDEFGSVDDDDAQSCCHDNAAEFKVCESWNDDDDDDDDDDVEKNKKGCDVNVYGSSYCEDDDEMQEQNNYKSYVSDDSSSSDKEFVDEMEKNRLFWEACLAS</sequence>